<organism evidence="1 2">
    <name type="scientific">Cognatiyoonia koreensis</name>
    <dbReference type="NCBI Taxonomy" id="364200"/>
    <lineage>
        <taxon>Bacteria</taxon>
        <taxon>Pseudomonadati</taxon>
        <taxon>Pseudomonadota</taxon>
        <taxon>Alphaproteobacteria</taxon>
        <taxon>Rhodobacterales</taxon>
        <taxon>Paracoccaceae</taxon>
        <taxon>Cognatiyoonia</taxon>
    </lineage>
</organism>
<dbReference type="RefSeq" id="WP_089991592.1">
    <property type="nucleotide sequence ID" value="NZ_FOIZ01000001.1"/>
</dbReference>
<dbReference type="PANTHER" id="PTHR42905">
    <property type="entry name" value="PHOSPHOENOLPYRUVATE CARBOXYLASE"/>
    <property type="match status" value="1"/>
</dbReference>
<dbReference type="AlphaFoldDB" id="A0A1I0PID0"/>
<keyword evidence="1" id="KW-0456">Lyase</keyword>
<dbReference type="InterPro" id="IPR015813">
    <property type="entry name" value="Pyrv/PenolPyrv_kinase-like_dom"/>
</dbReference>
<dbReference type="InterPro" id="IPR040442">
    <property type="entry name" value="Pyrv_kinase-like_dom_sf"/>
</dbReference>
<dbReference type="Pfam" id="PF13714">
    <property type="entry name" value="PEP_mutase"/>
    <property type="match status" value="1"/>
</dbReference>
<evidence type="ECO:0000313" key="2">
    <source>
        <dbReference type="Proteomes" id="UP000199167"/>
    </source>
</evidence>
<dbReference type="SUPFAM" id="SSF51621">
    <property type="entry name" value="Phosphoenolpyruvate/pyruvate domain"/>
    <property type="match status" value="1"/>
</dbReference>
<gene>
    <name evidence="1" type="ORF">SAMN04488515_1249</name>
</gene>
<sequence length="264" mass="27850">MTSFRDLHRPGDPLLMINVWDMGTAKMMHKLGAQALATSSAAHAYTLGLPDGGTLDRDAALAHAEQIVSATPLPVQGDFENGFGDDPETCAETVRLAAEIKLAGICIEDTTFPDCGFYEFDLAVERIKAAAAAARALSADFVLTARTDGIMTGHYDTDEAIRRLQAFSDAGADCLYAPLPPDMTALKRIVEATDKPVNALVAGKYCQQDRAAFAAAGVARLSIGSSLARVTHKAIKDAGQAMLGGDFTPLSNGVSGDEIDQFLS</sequence>
<dbReference type="EMBL" id="FOIZ01000001">
    <property type="protein sequence ID" value="SEW14156.1"/>
    <property type="molecule type" value="Genomic_DNA"/>
</dbReference>
<dbReference type="InterPro" id="IPR039556">
    <property type="entry name" value="ICL/PEPM"/>
</dbReference>
<dbReference type="GO" id="GO:0016829">
    <property type="term" value="F:lyase activity"/>
    <property type="evidence" value="ECO:0007669"/>
    <property type="project" value="UniProtKB-KW"/>
</dbReference>
<accession>A0A1I0PID0</accession>
<dbReference type="STRING" id="364200.SAMN04488515_1249"/>
<reference evidence="1 2" key="1">
    <citation type="submission" date="2016-10" db="EMBL/GenBank/DDBJ databases">
        <authorList>
            <person name="de Groot N.N."/>
        </authorList>
    </citation>
    <scope>NUCLEOTIDE SEQUENCE [LARGE SCALE GENOMIC DNA]</scope>
    <source>
        <strain evidence="1 2">DSM 17925</strain>
    </source>
</reference>
<dbReference type="OrthoDB" id="9785398at2"/>
<dbReference type="Proteomes" id="UP000199167">
    <property type="component" value="Unassembled WGS sequence"/>
</dbReference>
<evidence type="ECO:0000313" key="1">
    <source>
        <dbReference type="EMBL" id="SEW14156.1"/>
    </source>
</evidence>
<name>A0A1I0PID0_9RHOB</name>
<dbReference type="PANTHER" id="PTHR42905:SF16">
    <property type="entry name" value="CARBOXYPHOSPHONOENOLPYRUVATE PHOSPHONOMUTASE-LIKE PROTEIN (AFU_ORTHOLOGUE AFUA_5G07230)"/>
    <property type="match status" value="1"/>
</dbReference>
<keyword evidence="2" id="KW-1185">Reference proteome</keyword>
<proteinExistence type="predicted"/>
<dbReference type="Gene3D" id="3.20.20.60">
    <property type="entry name" value="Phosphoenolpyruvate-binding domains"/>
    <property type="match status" value="1"/>
</dbReference>
<protein>
    <submittedName>
        <fullName evidence="1">2-Methylisocitrate lyase, PEP mutase family</fullName>
    </submittedName>
</protein>
<dbReference type="CDD" id="cd00377">
    <property type="entry name" value="ICL_PEPM"/>
    <property type="match status" value="1"/>
</dbReference>